<dbReference type="InterPro" id="IPR026823">
    <property type="entry name" value="cEGF"/>
</dbReference>
<evidence type="ECO:0000313" key="5">
    <source>
        <dbReference type="Proteomes" id="UP001497482"/>
    </source>
</evidence>
<organism evidence="4 5">
    <name type="scientific">Knipowitschia caucasica</name>
    <name type="common">Caucasian dwarf goby</name>
    <name type="synonym">Pomatoschistus caucasicus</name>
    <dbReference type="NCBI Taxonomy" id="637954"/>
    <lineage>
        <taxon>Eukaryota</taxon>
        <taxon>Metazoa</taxon>
        <taxon>Chordata</taxon>
        <taxon>Craniata</taxon>
        <taxon>Vertebrata</taxon>
        <taxon>Euteleostomi</taxon>
        <taxon>Actinopterygii</taxon>
        <taxon>Neopterygii</taxon>
        <taxon>Teleostei</taxon>
        <taxon>Neoteleostei</taxon>
        <taxon>Acanthomorphata</taxon>
        <taxon>Gobiaria</taxon>
        <taxon>Gobiiformes</taxon>
        <taxon>Gobioidei</taxon>
        <taxon>Gobiidae</taxon>
        <taxon>Gobiinae</taxon>
        <taxon>Knipowitschia</taxon>
    </lineage>
</organism>
<dbReference type="AlphaFoldDB" id="A0AAV2JFR2"/>
<dbReference type="SMART" id="SM00181">
    <property type="entry name" value="EGF"/>
    <property type="match status" value="1"/>
</dbReference>
<dbReference type="SUPFAM" id="SSF57196">
    <property type="entry name" value="EGF/Laminin"/>
    <property type="match status" value="1"/>
</dbReference>
<keyword evidence="1" id="KW-0245">EGF-like domain</keyword>
<accession>A0AAV2JFR2</accession>
<evidence type="ECO:0000256" key="1">
    <source>
        <dbReference type="ARBA" id="ARBA00022536"/>
    </source>
</evidence>
<name>A0AAV2JFR2_KNICA</name>
<feature type="domain" description="EGF-like" evidence="3">
    <location>
        <begin position="1"/>
        <end position="36"/>
    </location>
</feature>
<keyword evidence="5" id="KW-1185">Reference proteome</keyword>
<keyword evidence="2" id="KW-0812">Transmembrane</keyword>
<feature type="transmembrane region" description="Helical" evidence="2">
    <location>
        <begin position="46"/>
        <end position="63"/>
    </location>
</feature>
<gene>
    <name evidence="4" type="ORF">KC01_LOCUS6528</name>
</gene>
<reference evidence="4 5" key="1">
    <citation type="submission" date="2024-04" db="EMBL/GenBank/DDBJ databases">
        <authorList>
            <person name="Waldvogel A.-M."/>
            <person name="Schoenle A."/>
        </authorList>
    </citation>
    <scope>NUCLEOTIDE SEQUENCE [LARGE SCALE GENOMIC DNA]</scope>
</reference>
<evidence type="ECO:0000256" key="2">
    <source>
        <dbReference type="SAM" id="Phobius"/>
    </source>
</evidence>
<dbReference type="Proteomes" id="UP001497482">
    <property type="component" value="Chromosome 12"/>
</dbReference>
<protein>
    <recommendedName>
        <fullName evidence="3">EGF-like domain-containing protein</fullName>
    </recommendedName>
</protein>
<dbReference type="EMBL" id="OZ035834">
    <property type="protein sequence ID" value="CAL1574852.1"/>
    <property type="molecule type" value="Genomic_DNA"/>
</dbReference>
<dbReference type="Gene3D" id="2.10.25.10">
    <property type="entry name" value="Laminin"/>
    <property type="match status" value="1"/>
</dbReference>
<keyword evidence="2" id="KW-1133">Transmembrane helix</keyword>
<keyword evidence="2" id="KW-0472">Membrane</keyword>
<sequence>MCFEDTCQHQCVMGETGFTCLCPRGMELDSDLRTCSDVDECAFDGAFIPLVVLIAITAGILIVKCSQVKKEVKKNPTTDGYCWVSSGVDPRLEKLYESIPTDDV</sequence>
<evidence type="ECO:0000259" key="3">
    <source>
        <dbReference type="SMART" id="SM00181"/>
    </source>
</evidence>
<evidence type="ECO:0000313" key="4">
    <source>
        <dbReference type="EMBL" id="CAL1574852.1"/>
    </source>
</evidence>
<proteinExistence type="predicted"/>
<dbReference type="InterPro" id="IPR000742">
    <property type="entry name" value="EGF"/>
</dbReference>
<dbReference type="Pfam" id="PF12662">
    <property type="entry name" value="cEGF"/>
    <property type="match status" value="1"/>
</dbReference>